<proteinExistence type="inferred from homology"/>
<evidence type="ECO:0000256" key="5">
    <source>
        <dbReference type="RuleBase" id="RU000553"/>
    </source>
</evidence>
<dbReference type="InterPro" id="IPR036046">
    <property type="entry name" value="Acylphosphatase-like_dom_sf"/>
</dbReference>
<dbReference type="InterPro" id="IPR017968">
    <property type="entry name" value="Acylphosphatase_CS"/>
</dbReference>
<dbReference type="PANTHER" id="PTHR47268:SF4">
    <property type="entry name" value="ACYLPHOSPHATASE"/>
    <property type="match status" value="1"/>
</dbReference>
<dbReference type="Gene3D" id="3.30.70.100">
    <property type="match status" value="1"/>
</dbReference>
<dbReference type="PROSITE" id="PS51160">
    <property type="entry name" value="ACYLPHOSPHATASE_3"/>
    <property type="match status" value="1"/>
</dbReference>
<keyword evidence="4 5" id="KW-0378">Hydrolase</keyword>
<gene>
    <name evidence="8" type="ORF">HJ583_009695</name>
</gene>
<dbReference type="InterPro" id="IPR020456">
    <property type="entry name" value="Acylphosphatase"/>
</dbReference>
<feature type="active site" evidence="4">
    <location>
        <position position="31"/>
    </location>
</feature>
<feature type="domain" description="Acylphosphatase-like" evidence="7">
    <location>
        <begin position="16"/>
        <end position="101"/>
    </location>
</feature>
<dbReference type="PROSITE" id="PS00151">
    <property type="entry name" value="ACYLPHOSPHATASE_2"/>
    <property type="match status" value="1"/>
</dbReference>
<dbReference type="PROSITE" id="PS00150">
    <property type="entry name" value="ACYLPHOSPHATASE_1"/>
    <property type="match status" value="1"/>
</dbReference>
<comment type="catalytic activity">
    <reaction evidence="3 4 5">
        <text>an acyl phosphate + H2O = a carboxylate + phosphate + H(+)</text>
        <dbReference type="Rhea" id="RHEA:14965"/>
        <dbReference type="ChEBI" id="CHEBI:15377"/>
        <dbReference type="ChEBI" id="CHEBI:15378"/>
        <dbReference type="ChEBI" id="CHEBI:29067"/>
        <dbReference type="ChEBI" id="CHEBI:43474"/>
        <dbReference type="ChEBI" id="CHEBI:59918"/>
        <dbReference type="EC" id="3.6.1.7"/>
    </reaction>
</comment>
<dbReference type="Proteomes" id="UP000778523">
    <property type="component" value="Unassembled WGS sequence"/>
</dbReference>
<name>A0ABX2IF28_9RHOO</name>
<evidence type="ECO:0000256" key="6">
    <source>
        <dbReference type="RuleBase" id="RU004168"/>
    </source>
</evidence>
<evidence type="ECO:0000313" key="9">
    <source>
        <dbReference type="Proteomes" id="UP000778523"/>
    </source>
</evidence>
<sequence>MSGSEAALRADQIVVGRRLRVSGTVQGVGFRWFVCSVARELGLQGWVRNLRSGQVEVLVWGAQPQVVALIHHVSLGPPHARVDALEVEDSAERTVGFDQRPTI</sequence>
<comment type="similarity">
    <text evidence="1 6">Belongs to the acylphosphatase family.</text>
</comment>
<dbReference type="EMBL" id="JABCSC020000002">
    <property type="protein sequence ID" value="NSL55295.1"/>
    <property type="molecule type" value="Genomic_DNA"/>
</dbReference>
<dbReference type="InterPro" id="IPR001792">
    <property type="entry name" value="Acylphosphatase-like_dom"/>
</dbReference>
<dbReference type="RefSeq" id="WP_170021725.1">
    <property type="nucleotide sequence ID" value="NZ_JABCSC020000002.1"/>
</dbReference>
<protein>
    <recommendedName>
        <fullName evidence="2 4">Acylphosphatase</fullName>
        <ecNumber evidence="2 4">3.6.1.7</ecNumber>
    </recommendedName>
</protein>
<dbReference type="PANTHER" id="PTHR47268">
    <property type="entry name" value="ACYLPHOSPHATASE"/>
    <property type="match status" value="1"/>
</dbReference>
<organism evidence="8 9">
    <name type="scientific">Uliginosibacterium aquaticum</name>
    <dbReference type="NCBI Taxonomy" id="2731212"/>
    <lineage>
        <taxon>Bacteria</taxon>
        <taxon>Pseudomonadati</taxon>
        <taxon>Pseudomonadota</taxon>
        <taxon>Betaproteobacteria</taxon>
        <taxon>Rhodocyclales</taxon>
        <taxon>Zoogloeaceae</taxon>
        <taxon>Uliginosibacterium</taxon>
    </lineage>
</organism>
<accession>A0ABX2IF28</accession>
<dbReference type="EC" id="3.6.1.7" evidence="2 4"/>
<evidence type="ECO:0000256" key="1">
    <source>
        <dbReference type="ARBA" id="ARBA00005614"/>
    </source>
</evidence>
<comment type="caution">
    <text evidence="8">The sequence shown here is derived from an EMBL/GenBank/DDBJ whole genome shotgun (WGS) entry which is preliminary data.</text>
</comment>
<evidence type="ECO:0000256" key="4">
    <source>
        <dbReference type="PROSITE-ProRule" id="PRU00520"/>
    </source>
</evidence>
<dbReference type="SUPFAM" id="SSF54975">
    <property type="entry name" value="Acylphosphatase/BLUF domain-like"/>
    <property type="match status" value="1"/>
</dbReference>
<evidence type="ECO:0000256" key="3">
    <source>
        <dbReference type="ARBA" id="ARBA00047645"/>
    </source>
</evidence>
<evidence type="ECO:0000259" key="7">
    <source>
        <dbReference type="PROSITE" id="PS51160"/>
    </source>
</evidence>
<dbReference type="Pfam" id="PF00708">
    <property type="entry name" value="Acylphosphatase"/>
    <property type="match status" value="1"/>
</dbReference>
<evidence type="ECO:0000313" key="8">
    <source>
        <dbReference type="EMBL" id="NSL55295.1"/>
    </source>
</evidence>
<reference evidence="8 9" key="1">
    <citation type="submission" date="2020-06" db="EMBL/GenBank/DDBJ databases">
        <title>Draft genome of Uliginosibacterium sp. IMCC34675.</title>
        <authorList>
            <person name="Song J."/>
        </authorList>
    </citation>
    <scope>NUCLEOTIDE SEQUENCE [LARGE SCALE GENOMIC DNA]</scope>
    <source>
        <strain evidence="8 9">IMCC34675</strain>
    </source>
</reference>
<feature type="active site" evidence="4">
    <location>
        <position position="49"/>
    </location>
</feature>
<evidence type="ECO:0000256" key="2">
    <source>
        <dbReference type="ARBA" id="ARBA00012150"/>
    </source>
</evidence>
<keyword evidence="9" id="KW-1185">Reference proteome</keyword>